<reference evidence="2" key="1">
    <citation type="submission" date="2019-12" db="EMBL/GenBank/DDBJ databases">
        <title>Genome sequencing and annotation of Brassica cretica.</title>
        <authorList>
            <person name="Studholme D.J."/>
            <person name="Sarris P.F."/>
        </authorList>
    </citation>
    <scope>NUCLEOTIDE SEQUENCE</scope>
    <source>
        <strain evidence="2">PFS-102/07</strain>
        <tissue evidence="2">Leaf</tissue>
    </source>
</reference>
<dbReference type="AlphaFoldDB" id="A0A8S9M015"/>
<protein>
    <submittedName>
        <fullName evidence="2">Uncharacterized protein</fullName>
    </submittedName>
</protein>
<feature type="region of interest" description="Disordered" evidence="1">
    <location>
        <begin position="60"/>
        <end position="83"/>
    </location>
</feature>
<dbReference type="EMBL" id="QGKY02000089">
    <property type="protein sequence ID" value="KAF2613354.1"/>
    <property type="molecule type" value="Genomic_DNA"/>
</dbReference>
<comment type="caution">
    <text evidence="2">The sequence shown here is derived from an EMBL/GenBank/DDBJ whole genome shotgun (WGS) entry which is preliminary data.</text>
</comment>
<evidence type="ECO:0000313" key="2">
    <source>
        <dbReference type="EMBL" id="KAF2613354.1"/>
    </source>
</evidence>
<evidence type="ECO:0000256" key="1">
    <source>
        <dbReference type="SAM" id="MobiDB-lite"/>
    </source>
</evidence>
<organism evidence="2">
    <name type="scientific">Brassica cretica</name>
    <name type="common">Mustard</name>
    <dbReference type="NCBI Taxonomy" id="69181"/>
    <lineage>
        <taxon>Eukaryota</taxon>
        <taxon>Viridiplantae</taxon>
        <taxon>Streptophyta</taxon>
        <taxon>Embryophyta</taxon>
        <taxon>Tracheophyta</taxon>
        <taxon>Spermatophyta</taxon>
        <taxon>Magnoliopsida</taxon>
        <taxon>eudicotyledons</taxon>
        <taxon>Gunneridae</taxon>
        <taxon>Pentapetalae</taxon>
        <taxon>rosids</taxon>
        <taxon>malvids</taxon>
        <taxon>Brassicales</taxon>
        <taxon>Brassicaceae</taxon>
        <taxon>Brassiceae</taxon>
        <taxon>Brassica</taxon>
    </lineage>
</organism>
<sequence>MEGSPYQKFFFSQRKGVVPGTGSRVLPSGDLGYVSLNLQILGEHAHDPLGSVREKYPGIISSSLQAGPRPAGPDTGTLTSPRD</sequence>
<name>A0A8S9M015_BRACR</name>
<accession>A0A8S9M015</accession>
<gene>
    <name evidence="2" type="ORF">F2Q70_00011911</name>
</gene>
<proteinExistence type="predicted"/>